<comment type="caution">
    <text evidence="9">The sequence shown here is derived from an EMBL/GenBank/DDBJ whole genome shotgun (WGS) entry which is preliminary data.</text>
</comment>
<evidence type="ECO:0000313" key="9">
    <source>
        <dbReference type="EMBL" id="MFC0567730.1"/>
    </source>
</evidence>
<dbReference type="NCBIfam" id="TIGR02937">
    <property type="entry name" value="sigma70-ECF"/>
    <property type="match status" value="1"/>
</dbReference>
<evidence type="ECO:0000259" key="8">
    <source>
        <dbReference type="Pfam" id="PF12680"/>
    </source>
</evidence>
<organism evidence="9 10">
    <name type="scientific">Plantactinospora siamensis</name>
    <dbReference type="NCBI Taxonomy" id="555372"/>
    <lineage>
        <taxon>Bacteria</taxon>
        <taxon>Bacillati</taxon>
        <taxon>Actinomycetota</taxon>
        <taxon>Actinomycetes</taxon>
        <taxon>Micromonosporales</taxon>
        <taxon>Micromonosporaceae</taxon>
        <taxon>Plantactinospora</taxon>
    </lineage>
</organism>
<keyword evidence="9" id="KW-0548">Nucleotidyltransferase</keyword>
<dbReference type="EMBL" id="JBHLUE010000026">
    <property type="protein sequence ID" value="MFC0567730.1"/>
    <property type="molecule type" value="Genomic_DNA"/>
</dbReference>
<dbReference type="InterPro" id="IPR007627">
    <property type="entry name" value="RNA_pol_sigma70_r2"/>
</dbReference>
<keyword evidence="3" id="KW-0805">Transcription regulation</keyword>
<dbReference type="Gene3D" id="3.10.450.50">
    <property type="match status" value="1"/>
</dbReference>
<dbReference type="Pfam" id="PF12680">
    <property type="entry name" value="SnoaL_2"/>
    <property type="match status" value="1"/>
</dbReference>
<dbReference type="NCBIfam" id="TIGR02960">
    <property type="entry name" value="SigX5"/>
    <property type="match status" value="1"/>
</dbReference>
<keyword evidence="4" id="KW-0731">Sigma factor</keyword>
<reference evidence="9 10" key="1">
    <citation type="submission" date="2024-09" db="EMBL/GenBank/DDBJ databases">
        <authorList>
            <person name="Sun Q."/>
            <person name="Mori K."/>
        </authorList>
    </citation>
    <scope>NUCLEOTIDE SEQUENCE [LARGE SCALE GENOMIC DNA]</scope>
    <source>
        <strain evidence="9 10">TBRC 2205</strain>
    </source>
</reference>
<gene>
    <name evidence="9" type="ORF">ACFFHU_26775</name>
</gene>
<dbReference type="InterPro" id="IPR032710">
    <property type="entry name" value="NTF2-like_dom_sf"/>
</dbReference>
<evidence type="ECO:0000256" key="2">
    <source>
        <dbReference type="ARBA" id="ARBA00011344"/>
    </source>
</evidence>
<dbReference type="Pfam" id="PF04542">
    <property type="entry name" value="Sigma70_r2"/>
    <property type="match status" value="1"/>
</dbReference>
<dbReference type="GO" id="GO:0003899">
    <property type="term" value="F:DNA-directed RNA polymerase activity"/>
    <property type="evidence" value="ECO:0007669"/>
    <property type="project" value="UniProtKB-EC"/>
</dbReference>
<dbReference type="InterPro" id="IPR036388">
    <property type="entry name" value="WH-like_DNA-bd_sf"/>
</dbReference>
<dbReference type="InterPro" id="IPR013249">
    <property type="entry name" value="RNA_pol_sigma70_r4_t2"/>
</dbReference>
<feature type="domain" description="RNA polymerase sigma-70 region 2" evidence="6">
    <location>
        <begin position="27"/>
        <end position="92"/>
    </location>
</feature>
<evidence type="ECO:0000256" key="5">
    <source>
        <dbReference type="ARBA" id="ARBA00023163"/>
    </source>
</evidence>
<dbReference type="PANTHER" id="PTHR43133">
    <property type="entry name" value="RNA POLYMERASE ECF-TYPE SIGMA FACTO"/>
    <property type="match status" value="1"/>
</dbReference>
<keyword evidence="9" id="KW-0808">Transferase</keyword>
<evidence type="ECO:0000313" key="10">
    <source>
        <dbReference type="Proteomes" id="UP001589894"/>
    </source>
</evidence>
<dbReference type="Pfam" id="PF08281">
    <property type="entry name" value="Sigma70_r4_2"/>
    <property type="match status" value="1"/>
</dbReference>
<protein>
    <submittedName>
        <fullName evidence="9">RNA polymerase subunit sigma-70</fullName>
        <ecNumber evidence="9">2.7.7.6</ecNumber>
    </submittedName>
</protein>
<dbReference type="EC" id="2.7.7.6" evidence="9"/>
<dbReference type="InterPro" id="IPR014305">
    <property type="entry name" value="RNA_pol_sigma-G_actinobac"/>
</dbReference>
<dbReference type="InterPro" id="IPR039425">
    <property type="entry name" value="RNA_pol_sigma-70-like"/>
</dbReference>
<keyword evidence="10" id="KW-1185">Reference proteome</keyword>
<dbReference type="SUPFAM" id="SSF54427">
    <property type="entry name" value="NTF2-like"/>
    <property type="match status" value="1"/>
</dbReference>
<dbReference type="InterPro" id="IPR037401">
    <property type="entry name" value="SnoaL-like"/>
</dbReference>
<evidence type="ECO:0000259" key="7">
    <source>
        <dbReference type="Pfam" id="PF08281"/>
    </source>
</evidence>
<feature type="domain" description="RNA polymerase sigma factor 70 region 4 type 2" evidence="7">
    <location>
        <begin position="139"/>
        <end position="185"/>
    </location>
</feature>
<feature type="domain" description="SnoaL-like" evidence="8">
    <location>
        <begin position="211"/>
        <end position="309"/>
    </location>
</feature>
<comment type="subunit">
    <text evidence="2">Interacts transiently with the RNA polymerase catalytic core formed by RpoA, RpoB, RpoC and RpoZ (2 alpha, 1 beta, 1 beta' and 1 omega subunit) to form the RNA polymerase holoenzyme that can initiate transcription.</text>
</comment>
<dbReference type="InterPro" id="IPR013325">
    <property type="entry name" value="RNA_pol_sigma_r2"/>
</dbReference>
<comment type="similarity">
    <text evidence="1">Belongs to the sigma-70 factor family. ECF subfamily.</text>
</comment>
<dbReference type="Gene3D" id="1.10.10.10">
    <property type="entry name" value="Winged helix-like DNA-binding domain superfamily/Winged helix DNA-binding domain"/>
    <property type="match status" value="1"/>
</dbReference>
<sequence length="338" mass="37328">MSADTRLGEPGGGGLAEVDEPAFAGVVERHRRELHVHCYRMLGSFEDAEDTVQETFLRAWRRRETFQGRSTLRAWLYRIATNACLDLLARRRPEPATAGEVPWLQPYPDRLLDELPGVGADEPEAVAVARETIELAYVVAVQHLAPRPRAVLILRDVLGWPARDVAELLGDSVNSVNSALQRARAGMREHLPAERQDWTGGEEDAATRELVRRFTDASVATDIPALAAMLRDDVRCSMPPTPGLYVGRDAVVNNWVEDGFEGMTGLRAVPTAVNRQPAAAFYQWHDREGAYLPLTIDVLRVAGGSITEIFTFHADRFPRLGLPERLPAAGPRRSGGAK</sequence>
<dbReference type="SUPFAM" id="SSF88659">
    <property type="entry name" value="Sigma3 and sigma4 domains of RNA polymerase sigma factors"/>
    <property type="match status" value="1"/>
</dbReference>
<evidence type="ECO:0000259" key="6">
    <source>
        <dbReference type="Pfam" id="PF04542"/>
    </source>
</evidence>
<proteinExistence type="inferred from homology"/>
<evidence type="ECO:0000256" key="4">
    <source>
        <dbReference type="ARBA" id="ARBA00023082"/>
    </source>
</evidence>
<evidence type="ECO:0000256" key="3">
    <source>
        <dbReference type="ARBA" id="ARBA00023015"/>
    </source>
</evidence>
<accession>A0ABV6P3X6</accession>
<dbReference type="PANTHER" id="PTHR43133:SF65">
    <property type="entry name" value="ECF RNA POLYMERASE SIGMA FACTOR SIGG"/>
    <property type="match status" value="1"/>
</dbReference>
<dbReference type="Proteomes" id="UP001589894">
    <property type="component" value="Unassembled WGS sequence"/>
</dbReference>
<dbReference type="InterPro" id="IPR013324">
    <property type="entry name" value="RNA_pol_sigma_r3/r4-like"/>
</dbReference>
<dbReference type="Gene3D" id="1.10.1740.10">
    <property type="match status" value="1"/>
</dbReference>
<keyword evidence="5" id="KW-0804">Transcription</keyword>
<dbReference type="SUPFAM" id="SSF88946">
    <property type="entry name" value="Sigma2 domain of RNA polymerase sigma factors"/>
    <property type="match status" value="1"/>
</dbReference>
<evidence type="ECO:0000256" key="1">
    <source>
        <dbReference type="ARBA" id="ARBA00010641"/>
    </source>
</evidence>
<dbReference type="RefSeq" id="WP_377343066.1">
    <property type="nucleotide sequence ID" value="NZ_JBHLUE010000026.1"/>
</dbReference>
<name>A0ABV6P3X6_9ACTN</name>
<dbReference type="InterPro" id="IPR014284">
    <property type="entry name" value="RNA_pol_sigma-70_dom"/>
</dbReference>
<dbReference type="NCBIfam" id="NF006089">
    <property type="entry name" value="PRK08241.1"/>
    <property type="match status" value="1"/>
</dbReference>